<dbReference type="Pfam" id="PF09937">
    <property type="entry name" value="DUF2169"/>
    <property type="match status" value="1"/>
</dbReference>
<proteinExistence type="predicted"/>
<comment type="caution">
    <text evidence="2">The sequence shown here is derived from an EMBL/GenBank/DDBJ whole genome shotgun (WGS) entry which is preliminary data.</text>
</comment>
<reference evidence="2" key="2">
    <citation type="submission" date="2020-09" db="EMBL/GenBank/DDBJ databases">
        <authorList>
            <person name="Sun Q."/>
            <person name="Zhou Y."/>
        </authorList>
    </citation>
    <scope>NUCLEOTIDE SEQUENCE</scope>
    <source>
        <strain evidence="2">CGMCC 1.7086</strain>
    </source>
</reference>
<dbReference type="InterPro" id="IPR018683">
    <property type="entry name" value="DUF2169"/>
</dbReference>
<dbReference type="AlphaFoldDB" id="A0A917YTM7"/>
<keyword evidence="3" id="KW-1185">Reference proteome</keyword>
<accession>A0A917YTM7</accession>
<reference evidence="2" key="1">
    <citation type="journal article" date="2014" name="Int. J. Syst. Evol. Microbiol.">
        <title>Complete genome sequence of Corynebacterium casei LMG S-19264T (=DSM 44701T), isolated from a smear-ripened cheese.</title>
        <authorList>
            <consortium name="US DOE Joint Genome Institute (JGI-PGF)"/>
            <person name="Walter F."/>
            <person name="Albersmeier A."/>
            <person name="Kalinowski J."/>
            <person name="Ruckert C."/>
        </authorList>
    </citation>
    <scope>NUCLEOTIDE SEQUENCE</scope>
    <source>
        <strain evidence="2">CGMCC 1.7086</strain>
    </source>
</reference>
<evidence type="ECO:0000259" key="1">
    <source>
        <dbReference type="Pfam" id="PF09937"/>
    </source>
</evidence>
<dbReference type="RefSeq" id="WP_188691476.1">
    <property type="nucleotide sequence ID" value="NZ_BMLS01000001.1"/>
</dbReference>
<evidence type="ECO:0000313" key="2">
    <source>
        <dbReference type="EMBL" id="GGO66687.1"/>
    </source>
</evidence>
<gene>
    <name evidence="2" type="ORF">GCM10010982_11470</name>
</gene>
<evidence type="ECO:0000313" key="3">
    <source>
        <dbReference type="Proteomes" id="UP000606935"/>
    </source>
</evidence>
<protein>
    <recommendedName>
        <fullName evidence="1">DUF2169 domain-containing protein</fullName>
    </recommendedName>
</protein>
<sequence length="366" mass="41549">MELINATAMQAAYTQGMDKSGRESLVVVIKGTFKLPLDGSPPVLQEQQVPLVEADVYLDEPGLSACLYESDFAPYKPRCDVLLNGSAYAPNGQPVKELDTRIKVAGIDKTVRVVGNRLWYADAGSIGRTFAEPFNVMPIHYGRAFGGIDDFTQDENKRDAYMDNPVGRGFHRFLQDKLIHHTPLPNTEEPGQPIKKPDGQYHPMAYGTLGRGWPQRAKFAGTYDQHWIDKVFPFLPDDFDEQYFQAAPMDQQCSHLQGGEWVELHNLTPTSLTRFQLPAIDLPVVFFKKRDEDQHARAVIDTLLIEPDMGRFSLVWRVSEPLKRNMFEIPQVLVGKMSKAWWRARTLGKTYYPGLHKIRSTEAEHE</sequence>
<dbReference type="EMBL" id="BMLS01000001">
    <property type="protein sequence ID" value="GGO66687.1"/>
    <property type="molecule type" value="Genomic_DNA"/>
</dbReference>
<dbReference type="Proteomes" id="UP000606935">
    <property type="component" value="Unassembled WGS sequence"/>
</dbReference>
<organism evidence="2 3">
    <name type="scientific">Bowmanella pacifica</name>
    <dbReference type="NCBI Taxonomy" id="502051"/>
    <lineage>
        <taxon>Bacteria</taxon>
        <taxon>Pseudomonadati</taxon>
        <taxon>Pseudomonadota</taxon>
        <taxon>Gammaproteobacteria</taxon>
        <taxon>Alteromonadales</taxon>
        <taxon>Alteromonadaceae</taxon>
        <taxon>Bowmanella</taxon>
    </lineage>
</organism>
<name>A0A917YTM7_9ALTE</name>
<feature type="domain" description="DUF2169" evidence="1">
    <location>
        <begin position="21"/>
        <end position="317"/>
    </location>
</feature>